<accession>A0ABW8TL14</accession>
<dbReference type="GO" id="GO:0005524">
    <property type="term" value="F:ATP binding"/>
    <property type="evidence" value="ECO:0007669"/>
    <property type="project" value="UniProtKB-KW"/>
</dbReference>
<gene>
    <name evidence="1" type="ORF">ACJDT4_17440</name>
</gene>
<keyword evidence="1" id="KW-0547">Nucleotide-binding</keyword>
<dbReference type="Proteomes" id="UP001623592">
    <property type="component" value="Unassembled WGS sequence"/>
</dbReference>
<evidence type="ECO:0000313" key="2">
    <source>
        <dbReference type="Proteomes" id="UP001623592"/>
    </source>
</evidence>
<dbReference type="InterPro" id="IPR027417">
    <property type="entry name" value="P-loop_NTPase"/>
</dbReference>
<dbReference type="SUPFAM" id="SSF52540">
    <property type="entry name" value="P-loop containing nucleoside triphosphate hydrolases"/>
    <property type="match status" value="1"/>
</dbReference>
<dbReference type="RefSeq" id="WP_406788847.1">
    <property type="nucleotide sequence ID" value="NZ_JBJIAA010000015.1"/>
</dbReference>
<sequence>MNNLSVKEFASSLNKLVVYRELLKDPIITILKRLIDEVCLANGNKDEIINLYYELNYNLISCSEKSGLNGNLLKSYMIDSIVKSKNFFTKACEKYGINIEKSLYNAALNDMEILYKLTKLDLRKIFDLDDSLTQNYIPTLNKAPIGMFENQKAGIINSTSPKEMLNNVIKYYFEIGSGEMSDHIAFMWRDGLVGVKDYDYVEFSDIVGYEYQKETLIKNTEAFVCGRSANNVLLIGARGTGKSSSVKALVTEYYEKGLRLIEITKNQLLCFPEILMELKSRGKYFIVFIDDLSFEEGEIEYKQMKSFLDGGIEKIPSNVLVYATSNRRHLIKETWNDRTQVGEEEIHSSDTVNEKLSLSDRFGIKLTYISPNQNEYFKIVEELAKKHNLNIPVETLRSEAVKWAASQNGRSGRTAKQFINSISE</sequence>
<keyword evidence="2" id="KW-1185">Reference proteome</keyword>
<dbReference type="CDD" id="cd00009">
    <property type="entry name" value="AAA"/>
    <property type="match status" value="1"/>
</dbReference>
<dbReference type="InterPro" id="IPR008533">
    <property type="entry name" value="DUF815"/>
</dbReference>
<keyword evidence="1" id="KW-0067">ATP-binding</keyword>
<dbReference type="PANTHER" id="PTHR42935:SF1">
    <property type="entry name" value="SLR0930 PROTEIN"/>
    <property type="match status" value="1"/>
</dbReference>
<comment type="caution">
    <text evidence="1">The sequence shown here is derived from an EMBL/GenBank/DDBJ whole genome shotgun (WGS) entry which is preliminary data.</text>
</comment>
<organism evidence="1 2">
    <name type="scientific">Clostridium neuense</name>
    <dbReference type="NCBI Taxonomy" id="1728934"/>
    <lineage>
        <taxon>Bacteria</taxon>
        <taxon>Bacillati</taxon>
        <taxon>Bacillota</taxon>
        <taxon>Clostridia</taxon>
        <taxon>Eubacteriales</taxon>
        <taxon>Clostridiaceae</taxon>
        <taxon>Clostridium</taxon>
    </lineage>
</organism>
<name>A0ABW8TL14_9CLOT</name>
<reference evidence="1 2" key="1">
    <citation type="submission" date="2024-11" db="EMBL/GenBank/DDBJ databases">
        <authorList>
            <person name="Heng Y.C."/>
            <person name="Lim A.C.H."/>
            <person name="Lee J.K.Y."/>
            <person name="Kittelmann S."/>
        </authorList>
    </citation>
    <scope>NUCLEOTIDE SEQUENCE [LARGE SCALE GENOMIC DNA]</scope>
    <source>
        <strain evidence="1 2">WILCCON 0114</strain>
    </source>
</reference>
<dbReference type="Gene3D" id="3.40.50.300">
    <property type="entry name" value="P-loop containing nucleotide triphosphate hydrolases"/>
    <property type="match status" value="1"/>
</dbReference>
<dbReference type="Pfam" id="PF05673">
    <property type="entry name" value="DUF815"/>
    <property type="match status" value="1"/>
</dbReference>
<dbReference type="EMBL" id="JBJIAA010000015">
    <property type="protein sequence ID" value="MFL0252200.1"/>
    <property type="molecule type" value="Genomic_DNA"/>
</dbReference>
<protein>
    <submittedName>
        <fullName evidence="1">ATP-binding protein</fullName>
    </submittedName>
</protein>
<evidence type="ECO:0000313" key="1">
    <source>
        <dbReference type="EMBL" id="MFL0252200.1"/>
    </source>
</evidence>
<dbReference type="PANTHER" id="PTHR42935">
    <property type="entry name" value="SLR0930 PROTEIN"/>
    <property type="match status" value="1"/>
</dbReference>
<proteinExistence type="predicted"/>